<evidence type="ECO:0000259" key="1">
    <source>
        <dbReference type="Pfam" id="PF13193"/>
    </source>
</evidence>
<dbReference type="Gene3D" id="3.30.300.30">
    <property type="match status" value="1"/>
</dbReference>
<dbReference type="InterPro" id="IPR025110">
    <property type="entry name" value="AMP-bd_C"/>
</dbReference>
<dbReference type="PANTHER" id="PTHR43767">
    <property type="entry name" value="LONG-CHAIN-FATTY-ACID--COA LIGASE"/>
    <property type="match status" value="1"/>
</dbReference>
<dbReference type="GO" id="GO:0018861">
    <property type="term" value="F:4-chlorobenzoate-CoA ligase activity"/>
    <property type="evidence" value="ECO:0007669"/>
    <property type="project" value="UniProtKB-EC"/>
</dbReference>
<dbReference type="Pfam" id="PF13193">
    <property type="entry name" value="AMP-binding_C"/>
    <property type="match status" value="1"/>
</dbReference>
<protein>
    <submittedName>
        <fullName evidence="2">4-chlorobenzoate--CoA ligase</fullName>
        <ecNumber evidence="2">6.2.1.33</ecNumber>
    </submittedName>
</protein>
<comment type="caution">
    <text evidence="2">The sequence shown here is derived from an EMBL/GenBank/DDBJ whole genome shotgun (WGS) entry which is preliminary data.</text>
</comment>
<reference evidence="2" key="1">
    <citation type="submission" date="2016-10" db="EMBL/GenBank/DDBJ databases">
        <title>Sequence of Gallionella enrichment culture.</title>
        <authorList>
            <person name="Poehlein A."/>
            <person name="Muehling M."/>
            <person name="Daniel R."/>
        </authorList>
    </citation>
    <scope>NUCLEOTIDE SEQUENCE</scope>
</reference>
<organism evidence="2">
    <name type="scientific">mine drainage metagenome</name>
    <dbReference type="NCBI Taxonomy" id="410659"/>
    <lineage>
        <taxon>unclassified sequences</taxon>
        <taxon>metagenomes</taxon>
        <taxon>ecological metagenomes</taxon>
    </lineage>
</organism>
<gene>
    <name evidence="2" type="ORF">GALL_546810</name>
</gene>
<dbReference type="InterPro" id="IPR050237">
    <property type="entry name" value="ATP-dep_AMP-bd_enzyme"/>
</dbReference>
<dbReference type="AlphaFoldDB" id="A0A1J5NZT2"/>
<dbReference type="SUPFAM" id="SSF56801">
    <property type="entry name" value="Acetyl-CoA synthetase-like"/>
    <property type="match status" value="1"/>
</dbReference>
<dbReference type="InterPro" id="IPR045851">
    <property type="entry name" value="AMP-bd_C_sf"/>
</dbReference>
<dbReference type="PANTHER" id="PTHR43767:SF7">
    <property type="entry name" value="MEDIUM_LONG-CHAIN-FATTY-ACID--COA LIGASE FADD8"/>
    <property type="match status" value="1"/>
</dbReference>
<feature type="domain" description="AMP-binding enzyme C-terminal" evidence="1">
    <location>
        <begin position="8"/>
        <end position="83"/>
    </location>
</feature>
<proteinExistence type="predicted"/>
<evidence type="ECO:0000313" key="2">
    <source>
        <dbReference type="EMBL" id="OIQ63776.1"/>
    </source>
</evidence>
<accession>A0A1J5NZT2</accession>
<keyword evidence="2" id="KW-0436">Ligase</keyword>
<sequence length="99" mass="9891">MNVSPDAVEHVLADVDGVAEACVVGLPDDEWGQSVTAVLVLRPGATAPTLATVRAAVAGRLGAPSAPRGVVVVGSLPLRGPGKPDRSAVAVLARDLLAH</sequence>
<dbReference type="EMBL" id="MLJW01008705">
    <property type="protein sequence ID" value="OIQ63776.1"/>
    <property type="molecule type" value="Genomic_DNA"/>
</dbReference>
<dbReference type="EC" id="6.2.1.33" evidence="2"/>
<name>A0A1J5NZT2_9ZZZZ</name>